<evidence type="ECO:0000313" key="2">
    <source>
        <dbReference type="EMBL" id="KNC32553.1"/>
    </source>
</evidence>
<feature type="region of interest" description="Disordered" evidence="1">
    <location>
        <begin position="140"/>
        <end position="232"/>
    </location>
</feature>
<reference evidence="2 3" key="1">
    <citation type="journal article" date="2015" name="Nat. Commun.">
        <title>Lucilia cuprina genome unlocks parasitic fly biology to underpin future interventions.</title>
        <authorList>
            <person name="Anstead C.A."/>
            <person name="Korhonen P.K."/>
            <person name="Young N.D."/>
            <person name="Hall R.S."/>
            <person name="Jex A.R."/>
            <person name="Murali S.C."/>
            <person name="Hughes D.S."/>
            <person name="Lee S.F."/>
            <person name="Perry T."/>
            <person name="Stroehlein A.J."/>
            <person name="Ansell B.R."/>
            <person name="Breugelmans B."/>
            <person name="Hofmann A."/>
            <person name="Qu J."/>
            <person name="Dugan S."/>
            <person name="Lee S.L."/>
            <person name="Chao H."/>
            <person name="Dinh H."/>
            <person name="Han Y."/>
            <person name="Doddapaneni H.V."/>
            <person name="Worley K.C."/>
            <person name="Muzny D.M."/>
            <person name="Ioannidis P."/>
            <person name="Waterhouse R.M."/>
            <person name="Zdobnov E.M."/>
            <person name="James P.J."/>
            <person name="Bagnall N.H."/>
            <person name="Kotze A.C."/>
            <person name="Gibbs R.A."/>
            <person name="Richards S."/>
            <person name="Batterham P."/>
            <person name="Gasser R.B."/>
        </authorList>
    </citation>
    <scope>NUCLEOTIDE SEQUENCE [LARGE SCALE GENOMIC DNA]</scope>
    <source>
        <strain evidence="2 3">LS</strain>
        <tissue evidence="2">Full body</tissue>
    </source>
</reference>
<gene>
    <name evidence="2" type="ORF">FF38_03108</name>
</gene>
<dbReference type="Proteomes" id="UP000037069">
    <property type="component" value="Unassembled WGS sequence"/>
</dbReference>
<keyword evidence="3" id="KW-1185">Reference proteome</keyword>
<sequence>MGIMYKLMKHRHLSTDLSNTHTNVNVKSDRNRLITIEGNIIESAESVSEDSSEEVLNNNNMDSNLDKQFTAEHIIQLCKFLAEKSKRNKNLYKQQQSPKKLTKSKQTQFQFQTMEEYNDNEDDEVDFYQNEALPLLNKQRMEHQQQQQAQQRNHTDEEDDEFDEEKTSTVLSTRLSPDINSLNISSNTTTSCALQHHQQQQQQIFNYQHHQQQQQQQQQHHQHHPQNQGKRDILLKIRRQIFERKRLRENGAFEPQALNNSQVWRPW</sequence>
<comment type="caution">
    <text evidence="2">The sequence shown here is derived from an EMBL/GenBank/DDBJ whole genome shotgun (WGS) entry which is preliminary data.</text>
</comment>
<organism evidence="2 3">
    <name type="scientific">Lucilia cuprina</name>
    <name type="common">Green bottle fly</name>
    <name type="synonym">Australian sheep blowfly</name>
    <dbReference type="NCBI Taxonomy" id="7375"/>
    <lineage>
        <taxon>Eukaryota</taxon>
        <taxon>Metazoa</taxon>
        <taxon>Ecdysozoa</taxon>
        <taxon>Arthropoda</taxon>
        <taxon>Hexapoda</taxon>
        <taxon>Insecta</taxon>
        <taxon>Pterygota</taxon>
        <taxon>Neoptera</taxon>
        <taxon>Endopterygota</taxon>
        <taxon>Diptera</taxon>
        <taxon>Brachycera</taxon>
        <taxon>Muscomorpha</taxon>
        <taxon>Oestroidea</taxon>
        <taxon>Calliphoridae</taxon>
        <taxon>Luciliinae</taxon>
        <taxon>Lucilia</taxon>
    </lineage>
</organism>
<evidence type="ECO:0000256" key="1">
    <source>
        <dbReference type="SAM" id="MobiDB-lite"/>
    </source>
</evidence>
<feature type="compositionally biased region" description="Low complexity" evidence="1">
    <location>
        <begin position="179"/>
        <end position="219"/>
    </location>
</feature>
<proteinExistence type="predicted"/>
<protein>
    <submittedName>
        <fullName evidence="2">Uncharacterized protein</fullName>
    </submittedName>
</protein>
<name>A0A0L0CJG5_LUCCU</name>
<dbReference type="AlphaFoldDB" id="A0A0L0CJG5"/>
<dbReference type="EMBL" id="JRES01000302">
    <property type="protein sequence ID" value="KNC32553.1"/>
    <property type="molecule type" value="Genomic_DNA"/>
</dbReference>
<accession>A0A0L0CJG5</accession>
<evidence type="ECO:0000313" key="3">
    <source>
        <dbReference type="Proteomes" id="UP000037069"/>
    </source>
</evidence>
<dbReference type="OMA" id="CEKTHED"/>
<dbReference type="OrthoDB" id="8011316at2759"/>